<dbReference type="AlphaFoldDB" id="A0AA49FL34"/>
<accession>A0AA49FL34</accession>
<name>A0AA49FL34_9PROT</name>
<dbReference type="KEGG" id="npv:OHM77_01430"/>
<dbReference type="InterPro" id="IPR003660">
    <property type="entry name" value="HAMP_dom"/>
</dbReference>
<dbReference type="GO" id="GO:0005886">
    <property type="term" value="C:plasma membrane"/>
    <property type="evidence" value="ECO:0007669"/>
    <property type="project" value="TreeGrafter"/>
</dbReference>
<dbReference type="SUPFAM" id="SSF55073">
    <property type="entry name" value="Nucleotide cyclase"/>
    <property type="match status" value="1"/>
</dbReference>
<keyword evidence="3" id="KW-0472">Membrane</keyword>
<evidence type="ECO:0000256" key="3">
    <source>
        <dbReference type="SAM" id="Phobius"/>
    </source>
</evidence>
<dbReference type="PROSITE" id="PS50887">
    <property type="entry name" value="GGDEF"/>
    <property type="match status" value="1"/>
</dbReference>
<feature type="transmembrane region" description="Helical" evidence="3">
    <location>
        <begin position="176"/>
        <end position="197"/>
    </location>
</feature>
<dbReference type="GO" id="GO:0052621">
    <property type="term" value="F:diguanylate cyclase activity"/>
    <property type="evidence" value="ECO:0007669"/>
    <property type="project" value="UniProtKB-EC"/>
</dbReference>
<dbReference type="EC" id="2.7.7.65" evidence="1"/>
<keyword evidence="3" id="KW-1133">Transmembrane helix</keyword>
<dbReference type="Proteomes" id="UP001234916">
    <property type="component" value="Chromosome"/>
</dbReference>
<evidence type="ECO:0000259" key="5">
    <source>
        <dbReference type="PROSITE" id="PS50887"/>
    </source>
</evidence>
<dbReference type="Pfam" id="PF00990">
    <property type="entry name" value="GGDEF"/>
    <property type="match status" value="1"/>
</dbReference>
<dbReference type="Gene3D" id="3.30.70.270">
    <property type="match status" value="1"/>
</dbReference>
<reference evidence="6" key="1">
    <citation type="journal article" date="2023" name="Nat. Microbiol.">
        <title>Enrichment and characterization of a nitric oxide-reducing microbial community in a continuous bioreactor.</title>
        <authorList>
            <person name="Garrido-Amador P."/>
            <person name="Stortenbeker N."/>
            <person name="Wessels H.J.C.T."/>
            <person name="Speth D.R."/>
            <person name="Garcia-Heredia I."/>
            <person name="Kartal B."/>
        </authorList>
    </citation>
    <scope>NUCLEOTIDE SEQUENCE</scope>
    <source>
        <strain evidence="6">MAG1</strain>
    </source>
</reference>
<dbReference type="SMART" id="SM00267">
    <property type="entry name" value="GGDEF"/>
    <property type="match status" value="1"/>
</dbReference>
<dbReference type="FunFam" id="3.30.70.270:FF:000001">
    <property type="entry name" value="Diguanylate cyclase domain protein"/>
    <property type="match status" value="1"/>
</dbReference>
<protein>
    <recommendedName>
        <fullName evidence="1">diguanylate cyclase</fullName>
        <ecNumber evidence="1">2.7.7.65</ecNumber>
    </recommendedName>
</protein>
<dbReference type="EMBL" id="CP107246">
    <property type="protein sequence ID" value="WIM05981.1"/>
    <property type="molecule type" value="Genomic_DNA"/>
</dbReference>
<dbReference type="PANTHER" id="PTHR45138">
    <property type="entry name" value="REGULATORY COMPONENTS OF SENSORY TRANSDUCTION SYSTEM"/>
    <property type="match status" value="1"/>
</dbReference>
<dbReference type="GO" id="GO:0007165">
    <property type="term" value="P:signal transduction"/>
    <property type="evidence" value="ECO:0007669"/>
    <property type="project" value="InterPro"/>
</dbReference>
<sequence>MIRVSDRLRTTLVFTGLAALLLTALVAAALYSFREFSLRGAEERARTAAEIVRVSLTEAMANGAIDKRAQLLSRIGRGAGLTEVRVVRGSGVVRQFGRGLNSERGVDDIDSAVLAGGKAEYIMVEGSDGPMLRATIPYIAERGAQPDCLQCHQAAAGEVLGAITIGVSLAETRIRALIWVSVLVGIAGFFAIAALYLMRRQYQPMAEVALNVEEAVARAASGDFGMRLPAVRDGVAGHISAGVNRLMEALDNSVGTINGKVEQLMEYDLPRSRNMLLSTLEMVEGLVDAGRFKQSIEEDESKQEIYDRLSRIIRERFDLDSFSIYEVANSKNHIRAAVVNGLPDAEIRWCDQEILVRADACRARRTGHMVNAIDEPGICGMFRPNPGEQGMAHVCLPMMQSGNVGCIVQLVTMPETAPLVRALVPFLRVYLRETAPVLEAKRLMESLRESSLQDAMTGLYNRRFIEAYVETLKAAVQRKGSHLAVLMLDVDHFKKVNDTYGHDAGDKVLVAVAGALKQTLRKSDILVRFGGEEFLAFLQDTAGEGGMVAAEKVRAAVEALKIALPNGTLQKTISIGVADFPEDSADFWEAVKFADAALYAAKERGRNRVVRFTPDLWKSGN</sequence>
<proteinExistence type="predicted"/>
<evidence type="ECO:0000313" key="6">
    <source>
        <dbReference type="EMBL" id="WIM05981.1"/>
    </source>
</evidence>
<keyword evidence="6" id="KW-0548">Nucleotidyltransferase</keyword>
<keyword evidence="6" id="KW-0808">Transferase</keyword>
<feature type="domain" description="HAMP" evidence="4">
    <location>
        <begin position="212"/>
        <end position="255"/>
    </location>
</feature>
<dbReference type="Gene3D" id="3.30.450.290">
    <property type="match status" value="1"/>
</dbReference>
<dbReference type="InterPro" id="IPR000160">
    <property type="entry name" value="GGDEF_dom"/>
</dbReference>
<keyword evidence="3" id="KW-0812">Transmembrane</keyword>
<evidence type="ECO:0000259" key="4">
    <source>
        <dbReference type="PROSITE" id="PS50885"/>
    </source>
</evidence>
<dbReference type="SUPFAM" id="SSF55781">
    <property type="entry name" value="GAF domain-like"/>
    <property type="match status" value="1"/>
</dbReference>
<dbReference type="GO" id="GO:1902201">
    <property type="term" value="P:negative regulation of bacterial-type flagellum-dependent cell motility"/>
    <property type="evidence" value="ECO:0007669"/>
    <property type="project" value="TreeGrafter"/>
</dbReference>
<dbReference type="PANTHER" id="PTHR45138:SF9">
    <property type="entry name" value="DIGUANYLATE CYCLASE DGCM-RELATED"/>
    <property type="match status" value="1"/>
</dbReference>
<organism evidence="6">
    <name type="scientific">Candidatus Nitricoxidivorans perseverans</name>
    <dbReference type="NCBI Taxonomy" id="2975601"/>
    <lineage>
        <taxon>Bacteria</taxon>
        <taxon>Pseudomonadati</taxon>
        <taxon>Pseudomonadota</taxon>
        <taxon>Betaproteobacteria</taxon>
        <taxon>Nitrosomonadales</taxon>
        <taxon>Sterolibacteriaceae</taxon>
        <taxon>Candidatus Nitricoxidivorans</taxon>
    </lineage>
</organism>
<feature type="domain" description="GGDEF" evidence="5">
    <location>
        <begin position="481"/>
        <end position="614"/>
    </location>
</feature>
<dbReference type="NCBIfam" id="TIGR00254">
    <property type="entry name" value="GGDEF"/>
    <property type="match status" value="1"/>
</dbReference>
<dbReference type="InterPro" id="IPR043128">
    <property type="entry name" value="Rev_trsase/Diguanyl_cyclase"/>
</dbReference>
<comment type="catalytic activity">
    <reaction evidence="2">
        <text>2 GTP = 3',3'-c-di-GMP + 2 diphosphate</text>
        <dbReference type="Rhea" id="RHEA:24898"/>
        <dbReference type="ChEBI" id="CHEBI:33019"/>
        <dbReference type="ChEBI" id="CHEBI:37565"/>
        <dbReference type="ChEBI" id="CHEBI:58805"/>
        <dbReference type="EC" id="2.7.7.65"/>
    </reaction>
</comment>
<evidence type="ECO:0000256" key="1">
    <source>
        <dbReference type="ARBA" id="ARBA00012528"/>
    </source>
</evidence>
<dbReference type="InterPro" id="IPR050469">
    <property type="entry name" value="Diguanylate_Cyclase"/>
</dbReference>
<dbReference type="GO" id="GO:0043709">
    <property type="term" value="P:cell adhesion involved in single-species biofilm formation"/>
    <property type="evidence" value="ECO:0007669"/>
    <property type="project" value="TreeGrafter"/>
</dbReference>
<gene>
    <name evidence="6" type="ORF">OHM77_01430</name>
</gene>
<dbReference type="InterPro" id="IPR029787">
    <property type="entry name" value="Nucleotide_cyclase"/>
</dbReference>
<dbReference type="PROSITE" id="PS50885">
    <property type="entry name" value="HAMP"/>
    <property type="match status" value="1"/>
</dbReference>
<evidence type="ECO:0000256" key="2">
    <source>
        <dbReference type="ARBA" id="ARBA00034247"/>
    </source>
</evidence>
<dbReference type="CDD" id="cd01949">
    <property type="entry name" value="GGDEF"/>
    <property type="match status" value="1"/>
</dbReference>